<evidence type="ECO:0000256" key="9">
    <source>
        <dbReference type="ARBA" id="ARBA00029821"/>
    </source>
</evidence>
<feature type="compositionally biased region" description="Low complexity" evidence="12">
    <location>
        <begin position="9"/>
        <end position="29"/>
    </location>
</feature>
<feature type="compositionally biased region" description="Basic and acidic residues" evidence="12">
    <location>
        <begin position="801"/>
        <end position="818"/>
    </location>
</feature>
<feature type="region of interest" description="Disordered" evidence="12">
    <location>
        <begin position="427"/>
        <end position="446"/>
    </location>
</feature>
<evidence type="ECO:0000256" key="11">
    <source>
        <dbReference type="RuleBase" id="RU271113"/>
    </source>
</evidence>
<comment type="miscellaneous">
    <text evidence="11">In contrast to other lysine histone methyltransferases, it does not contain a SET domain, suggesting the existence of another mechanism for methylation of lysine residues of histones.</text>
</comment>
<feature type="compositionally biased region" description="Polar residues" evidence="12">
    <location>
        <begin position="1324"/>
        <end position="1336"/>
    </location>
</feature>
<dbReference type="Gene3D" id="1.10.260.60">
    <property type="match status" value="1"/>
</dbReference>
<dbReference type="PROSITE" id="PS51569">
    <property type="entry name" value="DOT1"/>
    <property type="match status" value="1"/>
</dbReference>
<dbReference type="PANTHER" id="PTHR21451:SF0">
    <property type="entry name" value="HISTONE-LYSINE N-METHYLTRANSFERASE, H3 LYSINE-79 SPECIFIC"/>
    <property type="match status" value="1"/>
</dbReference>
<comment type="function">
    <text evidence="11">Histone methyltransferase that specifically trimethylates histone H3 to form H3K79me3. This methylation is required for telomere silencing and for the pachytene checkpoint during the meiotic cell cycle by allowing the recruitment of RAD9 to double strand breaks. Nucleosomes are preferred as substrate compared to free histone.</text>
</comment>
<organism evidence="14 15">
    <name type="scientific">Ditylenchus destructor</name>
    <dbReference type="NCBI Taxonomy" id="166010"/>
    <lineage>
        <taxon>Eukaryota</taxon>
        <taxon>Metazoa</taxon>
        <taxon>Ecdysozoa</taxon>
        <taxon>Nematoda</taxon>
        <taxon>Chromadorea</taxon>
        <taxon>Rhabditida</taxon>
        <taxon>Tylenchina</taxon>
        <taxon>Tylenchomorpha</taxon>
        <taxon>Sphaerularioidea</taxon>
        <taxon>Anguinidae</taxon>
        <taxon>Anguininae</taxon>
        <taxon>Ditylenchus</taxon>
    </lineage>
</organism>
<dbReference type="Proteomes" id="UP001201812">
    <property type="component" value="Unassembled WGS sequence"/>
</dbReference>
<feature type="compositionally biased region" description="Polar residues" evidence="12">
    <location>
        <begin position="1082"/>
        <end position="1098"/>
    </location>
</feature>
<evidence type="ECO:0000256" key="8">
    <source>
        <dbReference type="ARBA" id="ARBA00023242"/>
    </source>
</evidence>
<name>A0AAD4N071_9BILA</name>
<keyword evidence="6 11" id="KW-0949">S-adenosyl-L-methionine</keyword>
<comment type="catalytic activity">
    <reaction evidence="10 11">
        <text>L-lysyl(79)-[histone H3] + 3 S-adenosyl-L-methionine = N(6),N(6),N(6)-trimethyl-L-lysyl(79)-[histone H3] + 3 S-adenosyl-L-homocysteine + 3 H(+)</text>
        <dbReference type="Rhea" id="RHEA:60328"/>
        <dbReference type="Rhea" id="RHEA-COMP:15549"/>
        <dbReference type="Rhea" id="RHEA-COMP:15552"/>
        <dbReference type="ChEBI" id="CHEBI:15378"/>
        <dbReference type="ChEBI" id="CHEBI:29969"/>
        <dbReference type="ChEBI" id="CHEBI:57856"/>
        <dbReference type="ChEBI" id="CHEBI:59789"/>
        <dbReference type="ChEBI" id="CHEBI:61961"/>
        <dbReference type="EC" id="2.1.1.360"/>
    </reaction>
</comment>
<comment type="subcellular location">
    <subcellularLocation>
        <location evidence="1 11">Nucleus</location>
    </subcellularLocation>
</comment>
<dbReference type="GO" id="GO:0035097">
    <property type="term" value="C:histone methyltransferase complex"/>
    <property type="evidence" value="ECO:0007669"/>
    <property type="project" value="UniProtKB-ARBA"/>
</dbReference>
<feature type="region of interest" description="Disordered" evidence="12">
    <location>
        <begin position="1068"/>
        <end position="1110"/>
    </location>
</feature>
<dbReference type="EC" id="2.1.1.360" evidence="2 11"/>
<evidence type="ECO:0000256" key="3">
    <source>
        <dbReference type="ARBA" id="ARBA00020987"/>
    </source>
</evidence>
<evidence type="ECO:0000256" key="12">
    <source>
        <dbReference type="SAM" id="MobiDB-lite"/>
    </source>
</evidence>
<feature type="region of interest" description="Disordered" evidence="12">
    <location>
        <begin position="1280"/>
        <end position="1352"/>
    </location>
</feature>
<comment type="caution">
    <text evidence="14">The sequence shown here is derived from an EMBL/GenBank/DDBJ whole genome shotgun (WGS) entry which is preliminary data.</text>
</comment>
<dbReference type="Gene3D" id="3.40.50.150">
    <property type="entry name" value="Vaccinia Virus protein VP39"/>
    <property type="match status" value="1"/>
</dbReference>
<feature type="compositionally biased region" description="Basic and acidic residues" evidence="12">
    <location>
        <begin position="1135"/>
        <end position="1151"/>
    </location>
</feature>
<dbReference type="GO" id="GO:0140956">
    <property type="term" value="F:histone H3K79 trimethyltransferase activity"/>
    <property type="evidence" value="ECO:0007669"/>
    <property type="project" value="UniProtKB-EC"/>
</dbReference>
<feature type="region of interest" description="Disordered" evidence="12">
    <location>
        <begin position="506"/>
        <end position="567"/>
    </location>
</feature>
<reference evidence="14" key="1">
    <citation type="submission" date="2022-01" db="EMBL/GenBank/DDBJ databases">
        <title>Genome Sequence Resource for Two Populations of Ditylenchus destructor, the Migratory Endoparasitic Phytonematode.</title>
        <authorList>
            <person name="Zhang H."/>
            <person name="Lin R."/>
            <person name="Xie B."/>
        </authorList>
    </citation>
    <scope>NUCLEOTIDE SEQUENCE</scope>
    <source>
        <strain evidence="14">BazhouSP</strain>
    </source>
</reference>
<dbReference type="EMBL" id="JAKKPZ010000031">
    <property type="protein sequence ID" value="KAI1709276.1"/>
    <property type="molecule type" value="Genomic_DNA"/>
</dbReference>
<keyword evidence="5 11" id="KW-0808">Transferase</keyword>
<keyword evidence="15" id="KW-1185">Reference proteome</keyword>
<evidence type="ECO:0000256" key="10">
    <source>
        <dbReference type="ARBA" id="ARBA00047770"/>
    </source>
</evidence>
<dbReference type="GO" id="GO:0006281">
    <property type="term" value="P:DNA repair"/>
    <property type="evidence" value="ECO:0007669"/>
    <property type="project" value="TreeGrafter"/>
</dbReference>
<comment type="similarity">
    <text evidence="11">Belongs to the class I-like SAM-binding methyltransferase superfamily. DOT1 family.</text>
</comment>
<dbReference type="FunFam" id="3.40.50.150:FF:000033">
    <property type="entry name" value="Histone-lysine N-methyltransferase, H3 lysine-79 specific"/>
    <property type="match status" value="1"/>
</dbReference>
<evidence type="ECO:0000256" key="4">
    <source>
        <dbReference type="ARBA" id="ARBA00022603"/>
    </source>
</evidence>
<accession>A0AAD4N071</accession>
<evidence type="ECO:0000313" key="15">
    <source>
        <dbReference type="Proteomes" id="UP001201812"/>
    </source>
</evidence>
<evidence type="ECO:0000256" key="7">
    <source>
        <dbReference type="ARBA" id="ARBA00022853"/>
    </source>
</evidence>
<feature type="compositionally biased region" description="Polar residues" evidence="12">
    <location>
        <begin position="1280"/>
        <end position="1294"/>
    </location>
</feature>
<gene>
    <name evidence="14" type="ORF">DdX_11347</name>
</gene>
<dbReference type="InterPro" id="IPR025789">
    <property type="entry name" value="DOT1_dom"/>
</dbReference>
<feature type="compositionally biased region" description="Low complexity" evidence="12">
    <location>
        <begin position="1152"/>
        <end position="1164"/>
    </location>
</feature>
<keyword evidence="4 11" id="KW-0489">Methyltransferase</keyword>
<feature type="domain" description="DOT1" evidence="13">
    <location>
        <begin position="39"/>
        <end position="380"/>
    </location>
</feature>
<dbReference type="PANTHER" id="PTHR21451">
    <property type="entry name" value="HISTONE H3 METHYLTRANSFERASE"/>
    <property type="match status" value="1"/>
</dbReference>
<keyword evidence="8 11" id="KW-0539">Nucleus</keyword>
<dbReference type="InterPro" id="IPR029063">
    <property type="entry name" value="SAM-dependent_MTases_sf"/>
</dbReference>
<feature type="compositionally biased region" description="Low complexity" evidence="12">
    <location>
        <begin position="389"/>
        <end position="401"/>
    </location>
</feature>
<feature type="compositionally biased region" description="Polar residues" evidence="12">
    <location>
        <begin position="1171"/>
        <end position="1185"/>
    </location>
</feature>
<feature type="region of interest" description="Disordered" evidence="12">
    <location>
        <begin position="381"/>
        <end position="412"/>
    </location>
</feature>
<evidence type="ECO:0000256" key="6">
    <source>
        <dbReference type="ARBA" id="ARBA00022691"/>
    </source>
</evidence>
<feature type="region of interest" description="Disordered" evidence="12">
    <location>
        <begin position="462"/>
        <end position="493"/>
    </location>
</feature>
<dbReference type="GO" id="GO:0032259">
    <property type="term" value="P:methylation"/>
    <property type="evidence" value="ECO:0007669"/>
    <property type="project" value="UniProtKB-KW"/>
</dbReference>
<dbReference type="InterPro" id="IPR030445">
    <property type="entry name" value="H3-K79_meTrfase"/>
</dbReference>
<protein>
    <recommendedName>
        <fullName evidence="3 11">Histone-lysine N-methyltransferase, H3 lysine-79 specific</fullName>
        <ecNumber evidence="2 11">2.1.1.360</ecNumber>
    </recommendedName>
    <alternativeName>
        <fullName evidence="9 11">Histone H3-K79 methyltransferase</fullName>
    </alternativeName>
</protein>
<evidence type="ECO:0000256" key="1">
    <source>
        <dbReference type="ARBA" id="ARBA00004123"/>
    </source>
</evidence>
<sequence length="1352" mass="148184">MSNSESLPNGHHSSNVSNSGSTTNNNRHSSPAKASDEMKTLKLQSPAGGNPLTFQYNTADVKKHLVGLDILDAIRLVYFEILSKPIFSFSELTSVIQNHCKIDEVDPNSYSELKSMCKKFNKAAIAMSQMWNDTMSVEGGSADLQQMANKDLLRALVNRSYNRAVENEKALNKHYEAFSSQTYGETSFDRMRMILDEIQPTNKDVFVDLGSGVGQLVVHVAGGSQVSKAIGIEIAQLPSKFATTLESEFKKWMSWFGKKYQHFELHRGDFLDEKFRELISQEATIIFINNYAFTSDLETRIKLELLSELRDGVRIISTKPYVPVNKNSINDRQMNDISVIIDVVEMKRCANPCSWTSADVPYYMHTINRAKLERYFFSGRARSNDGSRRSSTPSSKASNSRAPSRESSVGIREREYNCRQTNGYHHLGGAAKAHSTNGEEIGYGPTTRRKWNEYVNELHKRKKDDTAISEDGMASTSKAGSMINFDEQPQSSNGVNEFSFELINSPPAAETTTSNDPLSLERDTNSPAKKRPKRSYEKKEKTRGRPRKSDPQGGQGHHSNHKNPRLSDEAKEGIELMHEMTKAVASGSNIDGVNPALILADLTNQRQKKMNSMREREAMDFVQTIQTSPPITDAQQSFLQIPFPALPGTSIASPSRKCEANLSKYPNLDNFLSELRHLYENFFDTVHTPEFLQGMIDKVSSARAKNELYINTADSPLDGNLRQKMNNNLNTNLLERIQEIHTGKLASDPSNRDSTSMRFVERSRKILEHHRRIRTKCAELESEIALLNDETEQLLNEYQQKEEEDRQNRQAQQRELRFQEQQQAQQQQQMIAAQQQANALASAAATQQQVSQQLVAAAAQQLTGNGGMFGPALEQITLSDLVHYSQQIGVLNPTPLLSQLQSHLSILNNAAPYDQLSAVLQALTGTGMALPSPLAGSQTTALHSPVMGTVQQQQMTAVQNFLSTNLGLELNALGQNASTATLNTELNALNNSAYAGTNLNVATSAIQHQQLAAAIVASEAAQPLHTPVSSVSINSALVSSSTPATAQTTDEAHHSSSVAAVVAAVAAGHKDAKKSTPRKSSSKAPPVPSTNKSRNGPNAKNVGQVEDPVKQEEIERQIQDIVERCLEVDSAAKCAEKERKARSGDRKREKSNSVASTSADSISSNKKRSSTDSISNFIPPTTPTVSTSADFVAPSLNNFVSAAAASAAALLHNANNRTVEAKSESPVFTFAPSSVSLAISAATLQPQLTGNSIESVQEARHANLNSSHSTYMTSYIPLSSKTRAEQASQQQNPVLSPISPNFSPSFPTTPTPSTSSTSLITIKQEPQSMANPQSVSALDESIMQTIKKHTAS</sequence>
<feature type="region of interest" description="Disordered" evidence="12">
    <location>
        <begin position="1135"/>
        <end position="1185"/>
    </location>
</feature>
<dbReference type="Pfam" id="PF08123">
    <property type="entry name" value="DOT1"/>
    <property type="match status" value="1"/>
</dbReference>
<evidence type="ECO:0000313" key="14">
    <source>
        <dbReference type="EMBL" id="KAI1709276.1"/>
    </source>
</evidence>
<feature type="region of interest" description="Disordered" evidence="12">
    <location>
        <begin position="1"/>
        <end position="38"/>
    </location>
</feature>
<feature type="region of interest" description="Disordered" evidence="12">
    <location>
        <begin position="801"/>
        <end position="820"/>
    </location>
</feature>
<proteinExistence type="inferred from homology"/>
<dbReference type="GO" id="GO:0000077">
    <property type="term" value="P:DNA damage checkpoint signaling"/>
    <property type="evidence" value="ECO:0007669"/>
    <property type="project" value="TreeGrafter"/>
</dbReference>
<evidence type="ECO:0000259" key="13">
    <source>
        <dbReference type="PROSITE" id="PS51569"/>
    </source>
</evidence>
<evidence type="ECO:0000256" key="5">
    <source>
        <dbReference type="ARBA" id="ARBA00022679"/>
    </source>
</evidence>
<keyword evidence="7 11" id="KW-0156">Chromatin regulator</keyword>
<feature type="compositionally biased region" description="Low complexity" evidence="12">
    <location>
        <begin position="1295"/>
        <end position="1321"/>
    </location>
</feature>
<evidence type="ECO:0000256" key="2">
    <source>
        <dbReference type="ARBA" id="ARBA00012190"/>
    </source>
</evidence>
<dbReference type="SUPFAM" id="SSF53335">
    <property type="entry name" value="S-adenosyl-L-methionine-dependent methyltransferases"/>
    <property type="match status" value="1"/>
</dbReference>